<feature type="non-terminal residue" evidence="2">
    <location>
        <position position="1"/>
    </location>
</feature>
<sequence length="187" mass="19433">RGRLGQRRAEDVDGLVAAYGLGALGRGRGAWDQGRGSWAEDVDAFRLSRGQLSGSGCDDLGRGLGRSRLSSSSWIDSESEPILTGPGNLAQFETREACGGRIRHLPADSTTPANVEPIWLSHVGDESRVVPAGVVGPWSMVLVDVGPTAGLCAAAMRGLEPSSKNPLGNPVKGTARPVVSGGRPLEP</sequence>
<protein>
    <submittedName>
        <fullName evidence="2">Uncharacterized protein</fullName>
    </submittedName>
</protein>
<keyword evidence="3" id="KW-1185">Reference proteome</keyword>
<comment type="caution">
    <text evidence="2">The sequence shown here is derived from an EMBL/GenBank/DDBJ whole genome shotgun (WGS) entry which is preliminary data.</text>
</comment>
<organism evidence="2 3">
    <name type="scientific">Thalassiosira oceanica</name>
    <name type="common">Marine diatom</name>
    <dbReference type="NCBI Taxonomy" id="159749"/>
    <lineage>
        <taxon>Eukaryota</taxon>
        <taxon>Sar</taxon>
        <taxon>Stramenopiles</taxon>
        <taxon>Ochrophyta</taxon>
        <taxon>Bacillariophyta</taxon>
        <taxon>Coscinodiscophyceae</taxon>
        <taxon>Thalassiosirophycidae</taxon>
        <taxon>Thalassiosirales</taxon>
        <taxon>Thalassiosiraceae</taxon>
        <taxon>Thalassiosira</taxon>
    </lineage>
</organism>
<evidence type="ECO:0000313" key="3">
    <source>
        <dbReference type="Proteomes" id="UP000266841"/>
    </source>
</evidence>
<dbReference type="EMBL" id="AGNL01038044">
    <property type="protein sequence ID" value="EJK53313.1"/>
    <property type="molecule type" value="Genomic_DNA"/>
</dbReference>
<feature type="region of interest" description="Disordered" evidence="1">
    <location>
        <begin position="159"/>
        <end position="187"/>
    </location>
</feature>
<evidence type="ECO:0000256" key="1">
    <source>
        <dbReference type="SAM" id="MobiDB-lite"/>
    </source>
</evidence>
<proteinExistence type="predicted"/>
<dbReference type="AlphaFoldDB" id="K0RHX5"/>
<accession>K0RHX5</accession>
<reference evidence="2 3" key="1">
    <citation type="journal article" date="2012" name="Genome Biol.">
        <title>Genome and low-iron response of an oceanic diatom adapted to chronic iron limitation.</title>
        <authorList>
            <person name="Lommer M."/>
            <person name="Specht M."/>
            <person name="Roy A.S."/>
            <person name="Kraemer L."/>
            <person name="Andreson R."/>
            <person name="Gutowska M.A."/>
            <person name="Wolf J."/>
            <person name="Bergner S.V."/>
            <person name="Schilhabel M.B."/>
            <person name="Klostermeier U.C."/>
            <person name="Beiko R.G."/>
            <person name="Rosenstiel P."/>
            <person name="Hippler M."/>
            <person name="Laroche J."/>
        </authorList>
    </citation>
    <scope>NUCLEOTIDE SEQUENCE [LARGE SCALE GENOMIC DNA]</scope>
    <source>
        <strain evidence="2 3">CCMP1005</strain>
    </source>
</reference>
<name>K0RHX5_THAOC</name>
<gene>
    <name evidence="2" type="ORF">THAOC_27274</name>
</gene>
<evidence type="ECO:0000313" key="2">
    <source>
        <dbReference type="EMBL" id="EJK53313.1"/>
    </source>
</evidence>
<dbReference type="Proteomes" id="UP000266841">
    <property type="component" value="Unassembled WGS sequence"/>
</dbReference>